<dbReference type="EMBL" id="FCQH01000013">
    <property type="protein sequence ID" value="CVL02561.1"/>
    <property type="molecule type" value="Genomic_DNA"/>
</dbReference>
<dbReference type="VEuPathDB" id="FungiDB:FMAN_00065"/>
<keyword evidence="1" id="KW-1133">Transmembrane helix</keyword>
<organism evidence="2 3">
    <name type="scientific">Fusarium mangiferae</name>
    <name type="common">Mango malformation disease fungus</name>
    <dbReference type="NCBI Taxonomy" id="192010"/>
    <lineage>
        <taxon>Eukaryota</taxon>
        <taxon>Fungi</taxon>
        <taxon>Dikarya</taxon>
        <taxon>Ascomycota</taxon>
        <taxon>Pezizomycotina</taxon>
        <taxon>Sordariomycetes</taxon>
        <taxon>Hypocreomycetidae</taxon>
        <taxon>Hypocreales</taxon>
        <taxon>Nectriaceae</taxon>
        <taxon>Fusarium</taxon>
        <taxon>Fusarium fujikuroi species complex</taxon>
    </lineage>
</organism>
<name>A0A1L7U4X9_FUSMA</name>
<comment type="caution">
    <text evidence="2">The sequence shown here is derived from an EMBL/GenBank/DDBJ whole genome shotgun (WGS) entry which is preliminary data.</text>
</comment>
<dbReference type="Proteomes" id="UP000184255">
    <property type="component" value="Unassembled WGS sequence"/>
</dbReference>
<dbReference type="RefSeq" id="XP_041687607.1">
    <property type="nucleotide sequence ID" value="XM_041821870.1"/>
</dbReference>
<keyword evidence="3" id="KW-1185">Reference proteome</keyword>
<dbReference type="AlphaFoldDB" id="A0A1L7U4X9"/>
<evidence type="ECO:0000313" key="2">
    <source>
        <dbReference type="EMBL" id="CVL02561.1"/>
    </source>
</evidence>
<accession>A0A1L7U4X9</accession>
<sequence>MSSRDEPVPNIVLSDVQNSIPKDERYTWQFLTKLLWTFSFVICINIGGNASICSLYDH</sequence>
<dbReference type="GeneID" id="65079338"/>
<protein>
    <submittedName>
        <fullName evidence="2">Uncharacterized protein</fullName>
    </submittedName>
</protein>
<reference evidence="3" key="1">
    <citation type="journal article" date="2016" name="Genome Biol. Evol.">
        <title>Comparative 'omics' of the Fusarium fujikuroi species complex highlights differences in genetic potential and metabolite synthesis.</title>
        <authorList>
            <person name="Niehaus E.-M."/>
            <person name="Muensterkoetter M."/>
            <person name="Proctor R.H."/>
            <person name="Brown D.W."/>
            <person name="Sharon A."/>
            <person name="Idan Y."/>
            <person name="Oren-Young L."/>
            <person name="Sieber C.M."/>
            <person name="Novak O."/>
            <person name="Pencik A."/>
            <person name="Tarkowska D."/>
            <person name="Hromadova K."/>
            <person name="Freeman S."/>
            <person name="Maymon M."/>
            <person name="Elazar M."/>
            <person name="Youssef S.A."/>
            <person name="El-Shabrawy E.S.M."/>
            <person name="Shalaby A.B.A."/>
            <person name="Houterman P."/>
            <person name="Brock N.L."/>
            <person name="Burkhardt I."/>
            <person name="Tsavkelova E.A."/>
            <person name="Dickschat J.S."/>
            <person name="Galuszka P."/>
            <person name="Gueldener U."/>
            <person name="Tudzynski B."/>
        </authorList>
    </citation>
    <scope>NUCLEOTIDE SEQUENCE [LARGE SCALE GENOMIC DNA]</scope>
    <source>
        <strain evidence="3">MRC7560</strain>
    </source>
</reference>
<evidence type="ECO:0000256" key="1">
    <source>
        <dbReference type="SAM" id="Phobius"/>
    </source>
</evidence>
<keyword evidence="1" id="KW-0812">Transmembrane</keyword>
<gene>
    <name evidence="2" type="ORF">FMAN_00065</name>
</gene>
<evidence type="ECO:0000313" key="3">
    <source>
        <dbReference type="Proteomes" id="UP000184255"/>
    </source>
</evidence>
<keyword evidence="1" id="KW-0472">Membrane</keyword>
<feature type="transmembrane region" description="Helical" evidence="1">
    <location>
        <begin position="34"/>
        <end position="56"/>
    </location>
</feature>
<proteinExistence type="predicted"/>